<evidence type="ECO:0000259" key="3">
    <source>
        <dbReference type="Pfam" id="PF07883"/>
    </source>
</evidence>
<dbReference type="Pfam" id="PF07883">
    <property type="entry name" value="Cupin_2"/>
    <property type="match status" value="1"/>
</dbReference>
<evidence type="ECO:0000256" key="2">
    <source>
        <dbReference type="SAM" id="MobiDB-lite"/>
    </source>
</evidence>
<proteinExistence type="predicted"/>
<dbReference type="InterPro" id="IPR013096">
    <property type="entry name" value="Cupin_2"/>
</dbReference>
<dbReference type="InterPro" id="IPR051610">
    <property type="entry name" value="GPI/OXD"/>
</dbReference>
<dbReference type="InterPro" id="IPR014710">
    <property type="entry name" value="RmlC-like_jellyroll"/>
</dbReference>
<evidence type="ECO:0000313" key="4">
    <source>
        <dbReference type="EMBL" id="MET4575993.1"/>
    </source>
</evidence>
<evidence type="ECO:0000256" key="1">
    <source>
        <dbReference type="ARBA" id="ARBA00022723"/>
    </source>
</evidence>
<sequence>MITTSSNSVLLQPDTIKSHDRGGGARTTPLVGKAIGATAFITGYTEFNGGAEIPFHHHNTEESVVLIAGDAIFDIDGQSIPVKQGDVTFIPPNVPHRFRNASSTNPMKILWIYGSMNASRTLVETGETRPISLEHGA</sequence>
<dbReference type="PANTHER" id="PTHR35848">
    <property type="entry name" value="OXALATE-BINDING PROTEIN"/>
    <property type="match status" value="1"/>
</dbReference>
<feature type="domain" description="Cupin type-2" evidence="3">
    <location>
        <begin position="45"/>
        <end position="113"/>
    </location>
</feature>
<dbReference type="RefSeq" id="WP_354441812.1">
    <property type="nucleotide sequence ID" value="NZ_JBEPSH010000002.1"/>
</dbReference>
<dbReference type="Gene3D" id="2.60.120.10">
    <property type="entry name" value="Jelly Rolls"/>
    <property type="match status" value="1"/>
</dbReference>
<comment type="caution">
    <text evidence="4">The sequence shown here is derived from an EMBL/GenBank/DDBJ whole genome shotgun (WGS) entry which is preliminary data.</text>
</comment>
<dbReference type="PANTHER" id="PTHR35848:SF6">
    <property type="entry name" value="CUPIN TYPE-2 DOMAIN-CONTAINING PROTEIN"/>
    <property type="match status" value="1"/>
</dbReference>
<dbReference type="EMBL" id="JBEPSH010000002">
    <property type="protein sequence ID" value="MET4575993.1"/>
    <property type="molecule type" value="Genomic_DNA"/>
</dbReference>
<dbReference type="SUPFAM" id="SSF51182">
    <property type="entry name" value="RmlC-like cupins"/>
    <property type="match status" value="1"/>
</dbReference>
<gene>
    <name evidence="4" type="ORF">ABIE13_001093</name>
</gene>
<protein>
    <submittedName>
        <fullName evidence="4">Quercetin dioxygenase-like cupin family protein</fullName>
    </submittedName>
</protein>
<evidence type="ECO:0000313" key="5">
    <source>
        <dbReference type="Proteomes" id="UP001549320"/>
    </source>
</evidence>
<name>A0ABV2Q4N4_9BURK</name>
<accession>A0ABV2Q4N4</accession>
<organism evidence="4 5">
    <name type="scientific">Ottowia thiooxydans</name>
    <dbReference type="NCBI Taxonomy" id="219182"/>
    <lineage>
        <taxon>Bacteria</taxon>
        <taxon>Pseudomonadati</taxon>
        <taxon>Pseudomonadota</taxon>
        <taxon>Betaproteobacteria</taxon>
        <taxon>Burkholderiales</taxon>
        <taxon>Comamonadaceae</taxon>
        <taxon>Ottowia</taxon>
    </lineage>
</organism>
<feature type="region of interest" description="Disordered" evidence="2">
    <location>
        <begin position="1"/>
        <end position="27"/>
    </location>
</feature>
<keyword evidence="5" id="KW-1185">Reference proteome</keyword>
<dbReference type="Proteomes" id="UP001549320">
    <property type="component" value="Unassembled WGS sequence"/>
</dbReference>
<feature type="compositionally biased region" description="Polar residues" evidence="2">
    <location>
        <begin position="1"/>
        <end position="10"/>
    </location>
</feature>
<dbReference type="InterPro" id="IPR011051">
    <property type="entry name" value="RmlC_Cupin_sf"/>
</dbReference>
<keyword evidence="1" id="KW-0479">Metal-binding</keyword>
<reference evidence="4 5" key="1">
    <citation type="submission" date="2024-06" db="EMBL/GenBank/DDBJ databases">
        <title>Sorghum-associated microbial communities from plants grown in Nebraska, USA.</title>
        <authorList>
            <person name="Schachtman D."/>
        </authorList>
    </citation>
    <scope>NUCLEOTIDE SEQUENCE [LARGE SCALE GENOMIC DNA]</scope>
    <source>
        <strain evidence="4 5">2709</strain>
    </source>
</reference>